<dbReference type="InterPro" id="IPR000277">
    <property type="entry name" value="Cys/Met-Metab_PyrdxlP-dep_enz"/>
</dbReference>
<evidence type="ECO:0000313" key="10">
    <source>
        <dbReference type="EMBL" id="AXI80477.1"/>
    </source>
</evidence>
<dbReference type="GO" id="GO:0019343">
    <property type="term" value="P:cysteine biosynthetic process via cystathionine"/>
    <property type="evidence" value="ECO:0007669"/>
    <property type="project" value="TreeGrafter"/>
</dbReference>
<dbReference type="Proteomes" id="UP000249340">
    <property type="component" value="Chromosome"/>
</dbReference>
<dbReference type="Gene3D" id="3.90.1150.10">
    <property type="entry name" value="Aspartate Aminotransferase, domain 1"/>
    <property type="match status" value="1"/>
</dbReference>
<dbReference type="GO" id="GO:0018826">
    <property type="term" value="F:methionine gamma-lyase activity"/>
    <property type="evidence" value="ECO:0007669"/>
    <property type="project" value="UniProtKB-EC"/>
</dbReference>
<evidence type="ECO:0000256" key="3">
    <source>
        <dbReference type="ARBA" id="ARBA00022898"/>
    </source>
</evidence>
<evidence type="ECO:0000313" key="11">
    <source>
        <dbReference type="Proteomes" id="UP000249340"/>
    </source>
</evidence>
<gene>
    <name evidence="10" type="ORF">C7M71_026825</name>
</gene>
<evidence type="ECO:0000256" key="4">
    <source>
        <dbReference type="ARBA" id="ARBA00047175"/>
    </source>
</evidence>
<evidence type="ECO:0000256" key="9">
    <source>
        <dbReference type="RuleBase" id="RU362118"/>
    </source>
</evidence>
<sequence length="415" mass="42696">MPDRRRPDTAAVHAGRSGLHGQGVHVPLIDLSTTNPLPGVQDGGDAYETLATGGRPGPAHSHVYQRLWNPTTAGFEDALAELEELPEAVAFASGMAALAACLTATRAAGRGHVVAVRPLYGGTDHLLATELLGTEVSWAEPHTVAAALRPDTGLVILETPANPTLELVDIAAVAAQCRRPGADPVPLLVDNTFATPVLQRPGRHGADLVLHSATKYLGGHGDVLAGAVACHPDWAVRLRSVRAVTGGILHPLSAYLLHRGLQTLPLRVRRQSATAQAVAERLADHPEVARVHFPGLPGADPAGLLGRQLALPGSVLAFSVRGGAEAAERVAAGCRLITHAVSLGGVSTLIQVPAALTHRPVEAGARPDPGLLRLSIGLEDPEDLVEDLTSALAAAAPAPPVPVPVSALSLVSSSG</sequence>
<feature type="modified residue" description="N6-(pyridoxal phosphate)lysine" evidence="8">
    <location>
        <position position="215"/>
    </location>
</feature>
<dbReference type="PANTHER" id="PTHR11808:SF85">
    <property type="entry name" value="CYSTATHIONINE GAMMA-LYASE-RELATED"/>
    <property type="match status" value="1"/>
</dbReference>
<evidence type="ECO:0000256" key="8">
    <source>
        <dbReference type="PIRSR" id="PIRSR001434-2"/>
    </source>
</evidence>
<dbReference type="GO" id="GO:0005737">
    <property type="term" value="C:cytoplasm"/>
    <property type="evidence" value="ECO:0007669"/>
    <property type="project" value="TreeGrafter"/>
</dbReference>
<protein>
    <recommendedName>
        <fullName evidence="4">homocysteine desulfhydrase</fullName>
        <ecNumber evidence="4">4.4.1.2</ecNumber>
    </recommendedName>
    <alternativeName>
        <fullName evidence="5">Homocysteine desulfhydrase</fullName>
    </alternativeName>
</protein>
<comment type="catalytic activity">
    <reaction evidence="7">
        <text>L-methionine + H2O = methanethiol + 2-oxobutanoate + NH4(+)</text>
        <dbReference type="Rhea" id="RHEA:23800"/>
        <dbReference type="ChEBI" id="CHEBI:15377"/>
        <dbReference type="ChEBI" id="CHEBI:16007"/>
        <dbReference type="ChEBI" id="CHEBI:16763"/>
        <dbReference type="ChEBI" id="CHEBI:28938"/>
        <dbReference type="ChEBI" id="CHEBI:57844"/>
        <dbReference type="EC" id="4.4.1.11"/>
    </reaction>
    <physiologicalReaction direction="left-to-right" evidence="7">
        <dbReference type="Rhea" id="RHEA:23801"/>
    </physiologicalReaction>
</comment>
<comment type="similarity">
    <text evidence="2 9">Belongs to the trans-sulfuration enzymes family.</text>
</comment>
<dbReference type="Gene3D" id="3.40.640.10">
    <property type="entry name" value="Type I PLP-dependent aspartate aminotransferase-like (Major domain)"/>
    <property type="match status" value="1"/>
</dbReference>
<dbReference type="EC" id="4.4.1.2" evidence="4"/>
<dbReference type="EMBL" id="CP031264">
    <property type="protein sequence ID" value="AXI80477.1"/>
    <property type="molecule type" value="Genomic_DNA"/>
</dbReference>
<name>A0A345T3C2_9ACTN</name>
<dbReference type="SUPFAM" id="SSF53383">
    <property type="entry name" value="PLP-dependent transferases"/>
    <property type="match status" value="1"/>
</dbReference>
<reference evidence="11" key="1">
    <citation type="submission" date="2018-07" db="EMBL/GenBank/DDBJ databases">
        <title>Streptacidiphilus bronchialis DSM 106435 chromosome.</title>
        <authorList>
            <person name="Batra D."/>
            <person name="Gulvik C.A."/>
        </authorList>
    </citation>
    <scope>NUCLEOTIDE SEQUENCE [LARGE SCALE GENOMIC DNA]</scope>
    <source>
        <strain evidence="11">DSM 106435</strain>
    </source>
</reference>
<evidence type="ECO:0000256" key="2">
    <source>
        <dbReference type="ARBA" id="ARBA00009077"/>
    </source>
</evidence>
<evidence type="ECO:0000256" key="1">
    <source>
        <dbReference type="ARBA" id="ARBA00001933"/>
    </source>
</evidence>
<dbReference type="GO" id="GO:0019346">
    <property type="term" value="P:transsulfuration"/>
    <property type="evidence" value="ECO:0007669"/>
    <property type="project" value="InterPro"/>
</dbReference>
<dbReference type="RefSeq" id="WP_111489862.1">
    <property type="nucleotide sequence ID" value="NZ_CP031264.1"/>
</dbReference>
<dbReference type="GO" id="GO:0016740">
    <property type="term" value="F:transferase activity"/>
    <property type="evidence" value="ECO:0007669"/>
    <property type="project" value="UniProtKB-KW"/>
</dbReference>
<dbReference type="GO" id="GO:0047982">
    <property type="term" value="F:homocysteine desulfhydrase activity"/>
    <property type="evidence" value="ECO:0007669"/>
    <property type="project" value="UniProtKB-EC"/>
</dbReference>
<comment type="catalytic activity">
    <reaction evidence="6">
        <text>L-homocysteine + H2O = 2-oxobutanoate + hydrogen sulfide + NH4(+) + H(+)</text>
        <dbReference type="Rhea" id="RHEA:14501"/>
        <dbReference type="ChEBI" id="CHEBI:15377"/>
        <dbReference type="ChEBI" id="CHEBI:15378"/>
        <dbReference type="ChEBI" id="CHEBI:16763"/>
        <dbReference type="ChEBI" id="CHEBI:28938"/>
        <dbReference type="ChEBI" id="CHEBI:29919"/>
        <dbReference type="ChEBI" id="CHEBI:58199"/>
        <dbReference type="EC" id="4.4.1.2"/>
    </reaction>
    <physiologicalReaction direction="left-to-right" evidence="6">
        <dbReference type="Rhea" id="RHEA:14502"/>
    </physiologicalReaction>
</comment>
<proteinExistence type="inferred from homology"/>
<dbReference type="InterPro" id="IPR015421">
    <property type="entry name" value="PyrdxlP-dep_Trfase_major"/>
</dbReference>
<dbReference type="PROSITE" id="PS00868">
    <property type="entry name" value="CYS_MET_METAB_PP"/>
    <property type="match status" value="1"/>
</dbReference>
<dbReference type="GO" id="GO:0030170">
    <property type="term" value="F:pyridoxal phosphate binding"/>
    <property type="evidence" value="ECO:0007669"/>
    <property type="project" value="InterPro"/>
</dbReference>
<dbReference type="InterPro" id="IPR015424">
    <property type="entry name" value="PyrdxlP-dep_Trfase"/>
</dbReference>
<evidence type="ECO:0000256" key="5">
    <source>
        <dbReference type="ARBA" id="ARBA00047199"/>
    </source>
</evidence>
<evidence type="ECO:0000256" key="6">
    <source>
        <dbReference type="ARBA" id="ARBA00048780"/>
    </source>
</evidence>
<dbReference type="InterPro" id="IPR054542">
    <property type="entry name" value="Cys_met_metab_PP"/>
</dbReference>
<dbReference type="OrthoDB" id="9780685at2"/>
<dbReference type="KEGG" id="stri:C7M71_026825"/>
<accession>A0A345T3C2</accession>
<keyword evidence="11" id="KW-1185">Reference proteome</keyword>
<dbReference type="InterPro" id="IPR015422">
    <property type="entry name" value="PyrdxlP-dep_Trfase_small"/>
</dbReference>
<comment type="cofactor">
    <cofactor evidence="1 9">
        <name>pyridoxal 5'-phosphate</name>
        <dbReference type="ChEBI" id="CHEBI:597326"/>
    </cofactor>
</comment>
<dbReference type="PIRSF" id="PIRSF001434">
    <property type="entry name" value="CGS"/>
    <property type="match status" value="1"/>
</dbReference>
<organism evidence="10 11">
    <name type="scientific">Peterkaempfera bronchialis</name>
    <dbReference type="NCBI Taxonomy" id="2126346"/>
    <lineage>
        <taxon>Bacteria</taxon>
        <taxon>Bacillati</taxon>
        <taxon>Actinomycetota</taxon>
        <taxon>Actinomycetes</taxon>
        <taxon>Kitasatosporales</taxon>
        <taxon>Streptomycetaceae</taxon>
        <taxon>Peterkaempfera</taxon>
    </lineage>
</organism>
<dbReference type="Pfam" id="PF01053">
    <property type="entry name" value="Cys_Met_Meta_PP"/>
    <property type="match status" value="1"/>
</dbReference>
<keyword evidence="10" id="KW-0808">Transferase</keyword>
<dbReference type="GO" id="GO:0004123">
    <property type="term" value="F:cystathionine gamma-lyase activity"/>
    <property type="evidence" value="ECO:0007669"/>
    <property type="project" value="TreeGrafter"/>
</dbReference>
<dbReference type="AlphaFoldDB" id="A0A345T3C2"/>
<dbReference type="PANTHER" id="PTHR11808">
    <property type="entry name" value="TRANS-SULFURATION ENZYME FAMILY MEMBER"/>
    <property type="match status" value="1"/>
</dbReference>
<keyword evidence="3 8" id="KW-0663">Pyridoxal phosphate</keyword>
<evidence type="ECO:0000256" key="7">
    <source>
        <dbReference type="ARBA" id="ARBA00052699"/>
    </source>
</evidence>
<dbReference type="FunFam" id="3.40.640.10:FF:000046">
    <property type="entry name" value="Cystathionine gamma-lyase"/>
    <property type="match status" value="1"/>
</dbReference>